<accession>A0A428YUT8</accession>
<dbReference type="InterPro" id="IPR010982">
    <property type="entry name" value="Lambda_DNA-bd_dom_sf"/>
</dbReference>
<reference evidence="2 3" key="1">
    <citation type="submission" date="2018-05" db="EMBL/GenBank/DDBJ databases">
        <title>Evolution of GPA BGCs.</title>
        <authorList>
            <person name="Waglechner N."/>
            <person name="Wright G.D."/>
        </authorList>
    </citation>
    <scope>NUCLEOTIDE SEQUENCE [LARGE SCALE GENOMIC DNA]</scope>
    <source>
        <strain evidence="2 3">A82846</strain>
    </source>
</reference>
<evidence type="ECO:0000313" key="2">
    <source>
        <dbReference type="EMBL" id="RSM73483.1"/>
    </source>
</evidence>
<evidence type="ECO:0000259" key="1">
    <source>
        <dbReference type="SMART" id="SM00530"/>
    </source>
</evidence>
<dbReference type="Gene3D" id="1.10.260.40">
    <property type="entry name" value="lambda repressor-like DNA-binding domains"/>
    <property type="match status" value="2"/>
</dbReference>
<dbReference type="InterPro" id="IPR001387">
    <property type="entry name" value="Cro/C1-type_HTH"/>
</dbReference>
<dbReference type="AlphaFoldDB" id="A0A428YUT8"/>
<dbReference type="RefSeq" id="WP_037253866.1">
    <property type="nucleotide sequence ID" value="NZ_QHKI01000056.1"/>
</dbReference>
<sequence>MDVDEQQLMRDWLAGRVRATRLSRELTMEEAAAAAGVSHVTWRRIEQGQTLKSKSYAAADRFLGFPIGTSAFAVERGSLPPTEDPGLREIWDSNDIAEMQGDWDKDRFDQDVGRLVSEVRTTRKWTREEAAKRTGLSLDEYDKLENGYDLNDALLEKADEIFGISTGSTRVWEESGKSPRAMLAASRRAPTGVSVRTESGQLVPVNRENYRTLPVRLKIRFQEAATEADCQTLDSDNPDRALYEKFLAILNMLSFAQLSGARQALEKAESVRQFESKFLNVAQGTIGFAPEQESYDAVTEPWTELADGKWGLLFPAGMLPPEAVRALASLLVQEDQESGGQQEEQDE</sequence>
<organism evidence="2 3">
    <name type="scientific">Kibdelosporangium aridum</name>
    <dbReference type="NCBI Taxonomy" id="2030"/>
    <lineage>
        <taxon>Bacteria</taxon>
        <taxon>Bacillati</taxon>
        <taxon>Actinomycetota</taxon>
        <taxon>Actinomycetes</taxon>
        <taxon>Pseudonocardiales</taxon>
        <taxon>Pseudonocardiaceae</taxon>
        <taxon>Kibdelosporangium</taxon>
    </lineage>
</organism>
<proteinExistence type="predicted"/>
<feature type="domain" description="HTH cro/C1-type" evidence="1">
    <location>
        <begin position="115"/>
        <end position="169"/>
    </location>
</feature>
<feature type="domain" description="HTH cro/C1-type" evidence="1">
    <location>
        <begin position="16"/>
        <end position="70"/>
    </location>
</feature>
<protein>
    <submittedName>
        <fullName evidence="2">Transcriptional regulator</fullName>
    </submittedName>
</protein>
<dbReference type="OrthoDB" id="4516646at2"/>
<dbReference type="CDD" id="cd00093">
    <property type="entry name" value="HTH_XRE"/>
    <property type="match status" value="2"/>
</dbReference>
<dbReference type="Pfam" id="PF13560">
    <property type="entry name" value="HTH_31"/>
    <property type="match status" value="1"/>
</dbReference>
<dbReference type="GO" id="GO:0003677">
    <property type="term" value="F:DNA binding"/>
    <property type="evidence" value="ECO:0007669"/>
    <property type="project" value="InterPro"/>
</dbReference>
<evidence type="ECO:0000313" key="3">
    <source>
        <dbReference type="Proteomes" id="UP000287547"/>
    </source>
</evidence>
<dbReference type="SUPFAM" id="SSF47413">
    <property type="entry name" value="lambda repressor-like DNA-binding domains"/>
    <property type="match status" value="2"/>
</dbReference>
<dbReference type="Proteomes" id="UP000287547">
    <property type="component" value="Unassembled WGS sequence"/>
</dbReference>
<dbReference type="EMBL" id="QHKI01000056">
    <property type="protein sequence ID" value="RSM73483.1"/>
    <property type="molecule type" value="Genomic_DNA"/>
</dbReference>
<dbReference type="SMART" id="SM00530">
    <property type="entry name" value="HTH_XRE"/>
    <property type="match status" value="2"/>
</dbReference>
<dbReference type="Pfam" id="PF01381">
    <property type="entry name" value="HTH_3"/>
    <property type="match status" value="1"/>
</dbReference>
<name>A0A428YUT8_KIBAR</name>
<comment type="caution">
    <text evidence="2">The sequence shown here is derived from an EMBL/GenBank/DDBJ whole genome shotgun (WGS) entry which is preliminary data.</text>
</comment>
<gene>
    <name evidence="2" type="ORF">DMH04_41465</name>
</gene>